<accession>A0ACC0QLM3</accession>
<comment type="caution">
    <text evidence="1">The sequence shown here is derived from an EMBL/GenBank/DDBJ whole genome shotgun (WGS) entry which is preliminary data.</text>
</comment>
<name>A0ACC0QLM3_9HYPO</name>
<evidence type="ECO:0000313" key="2">
    <source>
        <dbReference type="Proteomes" id="UP001065298"/>
    </source>
</evidence>
<proteinExistence type="predicted"/>
<protein>
    <submittedName>
        <fullName evidence="1">Uncharacterized protein</fullName>
    </submittedName>
</protein>
<dbReference type="Proteomes" id="UP001065298">
    <property type="component" value="Chromosome 10"/>
</dbReference>
<sequence>MEGSTTDEAQNRRPGTHGLDAIHDASLGDLNPEQVNKPLKLAHARVLVNPISEWRTIIALCVYVPPQHLSTRIYWVDSEINSMATPTWLAWNSDSERTEGSGLHICTLRCSKYSTNKVALPTDRLRYAIARGLTPSGNSLSLSSNVRGTTAFHVSVQRRVTQSHSLNREYGRPFYPDMMSHDAPDGNFRFLDIDNMALANAILVRRSRVAFSECSITGASYPWRKALGGDEPKAKSTPSINGGRRRRNHSKSACALLVLLSGTPVLALASAAERALRIASGVTASGAAVVVIPLRTIDDVPSWAWISDYAVWMMCFIPYLALQIRYIGHHNSHLRQLSLFLVILLATYFAISLAQNSPTPIDGFTIFGPIVLSVTTFLVALLFDAIAAWEARGGDATAEAHHPAGIAMAALGVVP</sequence>
<reference evidence="1" key="1">
    <citation type="submission" date="2022-06" db="EMBL/GenBank/DDBJ databases">
        <title>Fusarium solani species complex genomes reveal bases of compartmentalisation and animal pathogenesis.</title>
        <authorList>
            <person name="Tsai I.J."/>
        </authorList>
    </citation>
    <scope>NUCLEOTIDE SEQUENCE</scope>
    <source>
        <strain evidence="1">Fu6.1</strain>
    </source>
</reference>
<keyword evidence="2" id="KW-1185">Reference proteome</keyword>
<dbReference type="EMBL" id="CM046512">
    <property type="protein sequence ID" value="KAI8655211.1"/>
    <property type="molecule type" value="Genomic_DNA"/>
</dbReference>
<organism evidence="1 2">
    <name type="scientific">Fusarium keratoplasticum</name>
    <dbReference type="NCBI Taxonomy" id="1328300"/>
    <lineage>
        <taxon>Eukaryota</taxon>
        <taxon>Fungi</taxon>
        <taxon>Dikarya</taxon>
        <taxon>Ascomycota</taxon>
        <taxon>Pezizomycotina</taxon>
        <taxon>Sordariomycetes</taxon>
        <taxon>Hypocreomycetidae</taxon>
        <taxon>Hypocreales</taxon>
        <taxon>Nectriaceae</taxon>
        <taxon>Fusarium</taxon>
        <taxon>Fusarium solani species complex</taxon>
    </lineage>
</organism>
<gene>
    <name evidence="1" type="ORF">NCS57_01269400</name>
</gene>
<evidence type="ECO:0000313" key="1">
    <source>
        <dbReference type="EMBL" id="KAI8655211.1"/>
    </source>
</evidence>